<sequence length="142" mass="16952">MFDKTIKLTGEYPSDFKPTMSVMEIQKHFSAFGFYDARMLESHKWEYTEKHPDDLVIFNANVLMPNYGKVWFGDLNLTEDYKTLKKIADSLNTTLYILWEMDGRFGEENKPIDELIKKAVWNTTEDKPSNEWYRKKVKENYE</sequence>
<reference evidence="1" key="1">
    <citation type="submission" date="2018-05" db="EMBL/GenBank/DDBJ databases">
        <authorList>
            <person name="Lanie J.A."/>
            <person name="Ng W.-L."/>
            <person name="Kazmierczak K.M."/>
            <person name="Andrzejewski T.M."/>
            <person name="Davidsen T.M."/>
            <person name="Wayne K.J."/>
            <person name="Tettelin H."/>
            <person name="Glass J.I."/>
            <person name="Rusch D."/>
            <person name="Podicherti R."/>
            <person name="Tsui H.-C.T."/>
            <person name="Winkler M.E."/>
        </authorList>
    </citation>
    <scope>NUCLEOTIDE SEQUENCE</scope>
</reference>
<dbReference type="AlphaFoldDB" id="A0A382B3F9"/>
<accession>A0A382B3F9</accession>
<dbReference type="EMBL" id="UINC01028024">
    <property type="protein sequence ID" value="SVB08288.1"/>
    <property type="molecule type" value="Genomic_DNA"/>
</dbReference>
<organism evidence="1">
    <name type="scientific">marine metagenome</name>
    <dbReference type="NCBI Taxonomy" id="408172"/>
    <lineage>
        <taxon>unclassified sequences</taxon>
        <taxon>metagenomes</taxon>
        <taxon>ecological metagenomes</taxon>
    </lineage>
</organism>
<gene>
    <name evidence="1" type="ORF">METZ01_LOCUS161142</name>
</gene>
<proteinExistence type="predicted"/>
<name>A0A382B3F9_9ZZZZ</name>
<protein>
    <submittedName>
        <fullName evidence="1">Uncharacterized protein</fullName>
    </submittedName>
</protein>
<evidence type="ECO:0000313" key="1">
    <source>
        <dbReference type="EMBL" id="SVB08288.1"/>
    </source>
</evidence>